<dbReference type="InterPro" id="IPR009044">
    <property type="entry name" value="ssDNA-bd_transcriptional_reg"/>
</dbReference>
<gene>
    <name evidence="1" type="ORF">OS493_020778</name>
</gene>
<keyword evidence="2" id="KW-1185">Reference proteome</keyword>
<protein>
    <submittedName>
        <fullName evidence="1">Uncharacterized protein</fullName>
    </submittedName>
</protein>
<evidence type="ECO:0000313" key="2">
    <source>
        <dbReference type="Proteomes" id="UP001163046"/>
    </source>
</evidence>
<name>A0A9W9YMV6_9CNID</name>
<reference evidence="1" key="1">
    <citation type="submission" date="2023-01" db="EMBL/GenBank/DDBJ databases">
        <title>Genome assembly of the deep-sea coral Lophelia pertusa.</title>
        <authorList>
            <person name="Herrera S."/>
            <person name="Cordes E."/>
        </authorList>
    </citation>
    <scope>NUCLEOTIDE SEQUENCE</scope>
    <source>
        <strain evidence="1">USNM1676648</strain>
        <tissue evidence="1">Polyp</tissue>
    </source>
</reference>
<proteinExistence type="predicted"/>
<dbReference type="Gene3D" id="2.30.31.10">
    <property type="entry name" value="Transcriptional Coactivator Pc4, Chain A"/>
    <property type="match status" value="1"/>
</dbReference>
<dbReference type="AlphaFoldDB" id="A0A9W9YMV6"/>
<organism evidence="1 2">
    <name type="scientific">Desmophyllum pertusum</name>
    <dbReference type="NCBI Taxonomy" id="174260"/>
    <lineage>
        <taxon>Eukaryota</taxon>
        <taxon>Metazoa</taxon>
        <taxon>Cnidaria</taxon>
        <taxon>Anthozoa</taxon>
        <taxon>Hexacorallia</taxon>
        <taxon>Scleractinia</taxon>
        <taxon>Caryophylliina</taxon>
        <taxon>Caryophylliidae</taxon>
        <taxon>Desmophyllum</taxon>
    </lineage>
</organism>
<evidence type="ECO:0000313" key="1">
    <source>
        <dbReference type="EMBL" id="KAJ7358937.1"/>
    </source>
</evidence>
<dbReference type="GO" id="GO:0003677">
    <property type="term" value="F:DNA binding"/>
    <property type="evidence" value="ECO:0007669"/>
    <property type="project" value="InterPro"/>
</dbReference>
<dbReference type="Proteomes" id="UP001163046">
    <property type="component" value="Unassembled WGS sequence"/>
</dbReference>
<sequence length="207" mass="24475">MFRIGKNEDEDLCLRPGIILLGCIFRSFFQSTFDQKKFYPSKTGIALTLDEWQDLKTLIHQVDEVISCSKIIMEDDCETFERLNKSCMTQTRESYWTIMDSLGSNLTSVIKEKALQAAIRWENVKRLDNHIARSHKGVTRAMNDRQPPRHFASHNKGVICQFPNCHKEVLQLDKHVKNMHVMKMREYYQYLKFGNRGRAKRSWGRWR</sequence>
<comment type="caution">
    <text evidence="1">The sequence shown here is derived from an EMBL/GenBank/DDBJ whole genome shotgun (WGS) entry which is preliminary data.</text>
</comment>
<dbReference type="GO" id="GO:0006355">
    <property type="term" value="P:regulation of DNA-templated transcription"/>
    <property type="evidence" value="ECO:0007669"/>
    <property type="project" value="InterPro"/>
</dbReference>
<accession>A0A9W9YMV6</accession>
<dbReference type="EMBL" id="MU827314">
    <property type="protein sequence ID" value="KAJ7358937.1"/>
    <property type="molecule type" value="Genomic_DNA"/>
</dbReference>